<evidence type="ECO:0000256" key="1">
    <source>
        <dbReference type="SAM" id="MobiDB-lite"/>
    </source>
</evidence>
<keyword evidence="2" id="KW-0812">Transmembrane</keyword>
<feature type="transmembrane region" description="Helical" evidence="2">
    <location>
        <begin position="200"/>
        <end position="224"/>
    </location>
</feature>
<protein>
    <recommendedName>
        <fullName evidence="5">DUF4386 family protein</fullName>
    </recommendedName>
</protein>
<dbReference type="AlphaFoldDB" id="A0A2N9JFG1"/>
<reference evidence="3 4" key="1">
    <citation type="submission" date="2018-02" db="EMBL/GenBank/DDBJ databases">
        <authorList>
            <person name="Cohen D.B."/>
            <person name="Kent A.D."/>
        </authorList>
    </citation>
    <scope>NUCLEOTIDE SEQUENCE [LARGE SCALE GENOMIC DNA]</scope>
    <source>
        <strain evidence="3">1</strain>
    </source>
</reference>
<proteinExistence type="predicted"/>
<feature type="transmembrane region" description="Helical" evidence="2">
    <location>
        <begin position="171"/>
        <end position="188"/>
    </location>
</feature>
<accession>A0A2N9JFG1</accession>
<sequence length="260" mass="27100">MGMEADPKRPQGSGFGAGAEDPAQSARLARWTGLLRTGGSAAIGSVALIVVQLVVFIVWPPVHTVVDVFGLMNENPVLGLLSMDVLLLVNNLLTWLLYLGLGVVLWPVSRSAVTLVVGLGTLQMAAYTASNPALDLLTLARLHAAAAADERAALAAAGEAVLARWNGTAFVTYYLLGAVVLLILAWLLRRSAAFSRATAAWALAAGVLMLVPSSFGTVGMVLALASLVPWSVLCVMAGRRLLGLAGCRLGIGRRDLPGPR</sequence>
<keyword evidence="4" id="KW-1185">Reference proteome</keyword>
<dbReference type="EMBL" id="LT985188">
    <property type="protein sequence ID" value="SPD86300.1"/>
    <property type="molecule type" value="Genomic_DNA"/>
</dbReference>
<name>A0A2N9JFG1_9ACTN</name>
<feature type="transmembrane region" description="Helical" evidence="2">
    <location>
        <begin position="79"/>
        <end position="105"/>
    </location>
</feature>
<keyword evidence="2" id="KW-1133">Transmembrane helix</keyword>
<keyword evidence="2" id="KW-0472">Membrane</keyword>
<feature type="transmembrane region" description="Helical" evidence="2">
    <location>
        <begin position="112"/>
        <end position="129"/>
    </location>
</feature>
<dbReference type="RefSeq" id="WP_158680911.1">
    <property type="nucleotide sequence ID" value="NZ_LT985188.1"/>
</dbReference>
<dbReference type="KEGG" id="mgg:MPLG2_1264"/>
<dbReference type="OrthoDB" id="3078453at2"/>
<gene>
    <name evidence="3" type="ORF">MPLG2_1264</name>
</gene>
<feature type="region of interest" description="Disordered" evidence="1">
    <location>
        <begin position="1"/>
        <end position="21"/>
    </location>
</feature>
<evidence type="ECO:0000256" key="2">
    <source>
        <dbReference type="SAM" id="Phobius"/>
    </source>
</evidence>
<evidence type="ECO:0000313" key="3">
    <source>
        <dbReference type="EMBL" id="SPD86300.1"/>
    </source>
</evidence>
<feature type="transmembrane region" description="Helical" evidence="2">
    <location>
        <begin position="34"/>
        <end position="59"/>
    </location>
</feature>
<evidence type="ECO:0008006" key="5">
    <source>
        <dbReference type="Google" id="ProtNLM"/>
    </source>
</evidence>
<organism evidence="3 4">
    <name type="scientific">Micropruina glycogenica</name>
    <dbReference type="NCBI Taxonomy" id="75385"/>
    <lineage>
        <taxon>Bacteria</taxon>
        <taxon>Bacillati</taxon>
        <taxon>Actinomycetota</taxon>
        <taxon>Actinomycetes</taxon>
        <taxon>Propionibacteriales</taxon>
        <taxon>Nocardioidaceae</taxon>
        <taxon>Micropruina</taxon>
    </lineage>
</organism>
<evidence type="ECO:0000313" key="4">
    <source>
        <dbReference type="Proteomes" id="UP000238164"/>
    </source>
</evidence>
<dbReference type="Proteomes" id="UP000238164">
    <property type="component" value="Chromosome 1"/>
</dbReference>